<dbReference type="EMBL" id="CP031423">
    <property type="protein sequence ID" value="AZS35495.1"/>
    <property type="molecule type" value="Genomic_DNA"/>
</dbReference>
<dbReference type="InterPro" id="IPR011726">
    <property type="entry name" value="KdpF"/>
</dbReference>
<proteinExistence type="predicted"/>
<keyword evidence="1" id="KW-1133">Transmembrane helix</keyword>
<dbReference type="Proteomes" id="UP000276888">
    <property type="component" value="Chromosome"/>
</dbReference>
<sequence>MIVFTVIAAVLALAAVVYLVVALVRPERF</sequence>
<dbReference type="RefSeq" id="WP_127094316.1">
    <property type="nucleotide sequence ID" value="NZ_CP031423.1"/>
</dbReference>
<accession>A0A3S9W633</accession>
<gene>
    <name evidence="2" type="ORF">CVS47_00087</name>
</gene>
<dbReference type="Pfam" id="PF09604">
    <property type="entry name" value="Potass_KdpF"/>
    <property type="match status" value="1"/>
</dbReference>
<dbReference type="GO" id="GO:0008556">
    <property type="term" value="F:P-type potassium transmembrane transporter activity"/>
    <property type="evidence" value="ECO:0007669"/>
    <property type="project" value="InterPro"/>
</dbReference>
<organism evidence="2 3">
    <name type="scientific">Microbacterium lemovicicum</name>
    <dbReference type="NCBI Taxonomy" id="1072463"/>
    <lineage>
        <taxon>Bacteria</taxon>
        <taxon>Bacillati</taxon>
        <taxon>Actinomycetota</taxon>
        <taxon>Actinomycetes</taxon>
        <taxon>Micrococcales</taxon>
        <taxon>Microbacteriaceae</taxon>
        <taxon>Microbacterium</taxon>
    </lineage>
</organism>
<feature type="transmembrane region" description="Helical" evidence="1">
    <location>
        <begin position="6"/>
        <end position="24"/>
    </location>
</feature>
<evidence type="ECO:0000313" key="2">
    <source>
        <dbReference type="EMBL" id="AZS35495.1"/>
    </source>
</evidence>
<keyword evidence="3" id="KW-1185">Reference proteome</keyword>
<protein>
    <recommendedName>
        <fullName evidence="4">K(+)-transporting ATPase subunit F</fullName>
    </recommendedName>
</protein>
<dbReference type="KEGG" id="mlv:CVS47_00087"/>
<reference evidence="2 3" key="1">
    <citation type="submission" date="2018-08" db="EMBL/GenBank/DDBJ databases">
        <title>Microbacterium lemovicicum sp. nov., a bacterium isolated from a natural uranium-rich soil.</title>
        <authorList>
            <person name="ORTET P."/>
        </authorList>
    </citation>
    <scope>NUCLEOTIDE SEQUENCE [LARGE SCALE GENOMIC DNA]</scope>
    <source>
        <strain evidence="2 3">Viu22</strain>
    </source>
</reference>
<dbReference type="AlphaFoldDB" id="A0A3S9W633"/>
<keyword evidence="1" id="KW-0472">Membrane</keyword>
<evidence type="ECO:0008006" key="4">
    <source>
        <dbReference type="Google" id="ProtNLM"/>
    </source>
</evidence>
<dbReference type="GO" id="GO:0005886">
    <property type="term" value="C:plasma membrane"/>
    <property type="evidence" value="ECO:0007669"/>
    <property type="project" value="InterPro"/>
</dbReference>
<name>A0A3S9W633_9MICO</name>
<evidence type="ECO:0000313" key="3">
    <source>
        <dbReference type="Proteomes" id="UP000276888"/>
    </source>
</evidence>
<dbReference type="NCBIfam" id="TIGR02115">
    <property type="entry name" value="potass_kdpF"/>
    <property type="match status" value="1"/>
</dbReference>
<evidence type="ECO:0000256" key="1">
    <source>
        <dbReference type="SAM" id="Phobius"/>
    </source>
</evidence>
<keyword evidence="1" id="KW-0812">Transmembrane</keyword>